<dbReference type="Pfam" id="PF02425">
    <property type="entry name" value="GBP_PSP"/>
    <property type="match status" value="1"/>
</dbReference>
<dbReference type="EMBL" id="BGZK01002873">
    <property type="protein sequence ID" value="GBP97119.1"/>
    <property type="molecule type" value="Genomic_DNA"/>
</dbReference>
<dbReference type="Proteomes" id="UP000299102">
    <property type="component" value="Unassembled WGS sequence"/>
</dbReference>
<reference evidence="3 4" key="1">
    <citation type="journal article" date="2019" name="Commun. Biol.">
        <title>The bagworm genome reveals a unique fibroin gene that provides high tensile strength.</title>
        <authorList>
            <person name="Kono N."/>
            <person name="Nakamura H."/>
            <person name="Ohtoshi R."/>
            <person name="Tomita M."/>
            <person name="Numata K."/>
            <person name="Arakawa K."/>
        </authorList>
    </citation>
    <scope>NUCLEOTIDE SEQUENCE [LARGE SCALE GENOMIC DNA]</scope>
</reference>
<feature type="compositionally biased region" description="Polar residues" evidence="2">
    <location>
        <begin position="108"/>
        <end position="145"/>
    </location>
</feature>
<evidence type="ECO:0000256" key="2">
    <source>
        <dbReference type="SAM" id="MobiDB-lite"/>
    </source>
</evidence>
<name>A0A4C2AD35_EUMVA</name>
<organism evidence="3 4">
    <name type="scientific">Eumeta variegata</name>
    <name type="common">Bagworm moth</name>
    <name type="synonym">Eumeta japonica</name>
    <dbReference type="NCBI Taxonomy" id="151549"/>
    <lineage>
        <taxon>Eukaryota</taxon>
        <taxon>Metazoa</taxon>
        <taxon>Ecdysozoa</taxon>
        <taxon>Arthropoda</taxon>
        <taxon>Hexapoda</taxon>
        <taxon>Insecta</taxon>
        <taxon>Pterygota</taxon>
        <taxon>Neoptera</taxon>
        <taxon>Endopterygota</taxon>
        <taxon>Lepidoptera</taxon>
        <taxon>Glossata</taxon>
        <taxon>Ditrysia</taxon>
        <taxon>Tineoidea</taxon>
        <taxon>Psychidae</taxon>
        <taxon>Oiketicinae</taxon>
        <taxon>Eumeta</taxon>
    </lineage>
</organism>
<sequence>MFVVNLVKTLINFLKNYFKDSTSGASREWRRPRLYVTRYGVSPVTQAPVTNDVTSIVFPGNWREETQTPDTTSKTETESTTVKQLGEAAPEKSPEGPSENKVPEPETDSSTVASHTPSVSSVSIGSQGTVTEPTAASGNGTVTSTEGRENFAGGCLAGYMRTPDGRCKVVA</sequence>
<evidence type="ECO:0000313" key="3">
    <source>
        <dbReference type="EMBL" id="GBP97119.1"/>
    </source>
</evidence>
<dbReference type="InterPro" id="IPR003463">
    <property type="entry name" value="GBP_PSP"/>
</dbReference>
<comment type="similarity">
    <text evidence="1">Belongs to the GBP/PSP1/paralytic peptide family.</text>
</comment>
<gene>
    <name evidence="3" type="ORF">EVAR_68314_1</name>
</gene>
<comment type="caution">
    <text evidence="3">The sequence shown here is derived from an EMBL/GenBank/DDBJ whole genome shotgun (WGS) entry which is preliminary data.</text>
</comment>
<feature type="region of interest" description="Disordered" evidence="2">
    <location>
        <begin position="57"/>
        <end position="157"/>
    </location>
</feature>
<keyword evidence="4" id="KW-1185">Reference proteome</keyword>
<dbReference type="OrthoDB" id="7439590at2759"/>
<proteinExistence type="inferred from homology"/>
<dbReference type="AlphaFoldDB" id="A0A4C2AD35"/>
<accession>A0A4C2AD35</accession>
<evidence type="ECO:0000313" key="4">
    <source>
        <dbReference type="Proteomes" id="UP000299102"/>
    </source>
</evidence>
<evidence type="ECO:0000256" key="1">
    <source>
        <dbReference type="ARBA" id="ARBA00010601"/>
    </source>
</evidence>
<protein>
    <submittedName>
        <fullName evidence="3">Growth-blocking peptide, long form</fullName>
    </submittedName>
</protein>
<feature type="compositionally biased region" description="Low complexity" evidence="2">
    <location>
        <begin position="68"/>
        <end position="81"/>
    </location>
</feature>